<evidence type="ECO:0000313" key="2">
    <source>
        <dbReference type="EMBL" id="NME27976.1"/>
    </source>
</evidence>
<dbReference type="OrthoDB" id="1669310at2"/>
<evidence type="ECO:0000313" key="1">
    <source>
        <dbReference type="EMBL" id="MFG6271729.1"/>
    </source>
</evidence>
<accession>A0A848BXG9</accession>
<gene>
    <name evidence="1" type="ORF">ACGTZG_00820</name>
    <name evidence="2" type="ORF">HF872_04970</name>
</gene>
<sequence>MSQIAQKHLLAGFIFGDKENNEYIYLPGGEVGTEHPLCVYEHDGSREDIPLEEAGYLVGHLTLKPCSHPVLGKKSF</sequence>
<name>A0A848BXG9_9FIRM</name>
<reference evidence="1 4" key="2">
    <citation type="submission" date="2024-10" db="EMBL/GenBank/DDBJ databases">
        <authorList>
            <person name="Sang B.-I."/>
            <person name="Prabhaharan D."/>
        </authorList>
    </citation>
    <scope>NUCLEOTIDE SEQUENCE [LARGE SCALE GENOMIC DNA]</scope>
    <source>
        <strain evidence="1 4">MH</strain>
    </source>
</reference>
<organism evidence="2 3">
    <name type="scientific">Megasphaera hexanoica</name>
    <dbReference type="NCBI Taxonomy" id="1675036"/>
    <lineage>
        <taxon>Bacteria</taxon>
        <taxon>Bacillati</taxon>
        <taxon>Bacillota</taxon>
        <taxon>Negativicutes</taxon>
        <taxon>Veillonellales</taxon>
        <taxon>Veillonellaceae</taxon>
        <taxon>Megasphaera</taxon>
    </lineage>
</organism>
<comment type="caution">
    <text evidence="2">The sequence shown here is derived from an EMBL/GenBank/DDBJ whole genome shotgun (WGS) entry which is preliminary data.</text>
</comment>
<dbReference type="RefSeq" id="WP_059077446.1">
    <property type="nucleotide sequence ID" value="NZ_CP011940.1"/>
</dbReference>
<dbReference type="EMBL" id="JBIEKR010000001">
    <property type="protein sequence ID" value="MFG6271729.1"/>
    <property type="molecule type" value="Genomic_DNA"/>
</dbReference>
<proteinExistence type="predicted"/>
<evidence type="ECO:0000313" key="4">
    <source>
        <dbReference type="Proteomes" id="UP001605989"/>
    </source>
</evidence>
<dbReference type="AlphaFoldDB" id="A0A848BXG9"/>
<dbReference type="EMBL" id="JABAFG010000006">
    <property type="protein sequence ID" value="NME27976.1"/>
    <property type="molecule type" value="Genomic_DNA"/>
</dbReference>
<dbReference type="Proteomes" id="UP000591071">
    <property type="component" value="Unassembled WGS sequence"/>
</dbReference>
<reference evidence="2 3" key="1">
    <citation type="submission" date="2020-04" db="EMBL/GenBank/DDBJ databases">
        <authorList>
            <person name="Hitch T.C.A."/>
            <person name="Wylensek D."/>
            <person name="Clavel T."/>
        </authorList>
    </citation>
    <scope>NUCLEOTIDE SEQUENCE [LARGE SCALE GENOMIC DNA]</scope>
    <source>
        <strain evidence="2 3">Oil-RF-744-FAT-WT-6-1</strain>
    </source>
</reference>
<protein>
    <submittedName>
        <fullName evidence="2">Uncharacterized protein</fullName>
    </submittedName>
</protein>
<evidence type="ECO:0000313" key="3">
    <source>
        <dbReference type="Proteomes" id="UP000591071"/>
    </source>
</evidence>
<keyword evidence="4" id="KW-1185">Reference proteome</keyword>
<dbReference type="Proteomes" id="UP001605989">
    <property type="component" value="Unassembled WGS sequence"/>
</dbReference>
<dbReference type="KEGG" id="mhw:ACT01_09235"/>